<feature type="compositionally biased region" description="Basic residues" evidence="1">
    <location>
        <begin position="612"/>
        <end position="621"/>
    </location>
</feature>
<keyword evidence="3" id="KW-1185">Reference proteome</keyword>
<dbReference type="EMBL" id="CP093379">
    <property type="protein sequence ID" value="UNM97358.1"/>
    <property type="molecule type" value="Genomic_DNA"/>
</dbReference>
<name>A0ABY3X3A2_9GAMM</name>
<dbReference type="InterPro" id="IPR027417">
    <property type="entry name" value="P-loop_NTPase"/>
</dbReference>
<feature type="compositionally biased region" description="Basic residues" evidence="1">
    <location>
        <begin position="420"/>
        <end position="431"/>
    </location>
</feature>
<gene>
    <name evidence="2" type="ORF">MMG00_05795</name>
</gene>
<feature type="compositionally biased region" description="Low complexity" evidence="1">
    <location>
        <begin position="587"/>
        <end position="611"/>
    </location>
</feature>
<evidence type="ECO:0000313" key="2">
    <source>
        <dbReference type="EMBL" id="UNM97358.1"/>
    </source>
</evidence>
<organism evidence="2 3">
    <name type="scientific">Ignatzschineria rhizosphaerae</name>
    <dbReference type="NCBI Taxonomy" id="2923279"/>
    <lineage>
        <taxon>Bacteria</taxon>
        <taxon>Pseudomonadati</taxon>
        <taxon>Pseudomonadota</taxon>
        <taxon>Gammaproteobacteria</taxon>
        <taxon>Cardiobacteriales</taxon>
        <taxon>Ignatzschineriaceae</taxon>
        <taxon>Ignatzschineria</taxon>
    </lineage>
</organism>
<dbReference type="Gene3D" id="3.40.50.300">
    <property type="entry name" value="P-loop containing nucleotide triphosphate hydrolases"/>
    <property type="match status" value="1"/>
</dbReference>
<sequence>MTRWNDLSVAAKEILRNKEPINFSNTPPALELLSQISQLTSQDTTQKQLIVTYHISDAIFVQMFLQEANPDLTIEAILPHKINTDIALDTNIIIAPFSLFLVNEACHEKMPLTEFDTITFDQKVAPEFLTQYLMDHESYKTLFNEDHKALILFTDFQSITSAISPVEAVNPLETIKPKGAKISLGKSQEKAKQKENVQEDVTEKTEKELKALKDSKKKVEATDKKDEEASIKEPAKKATTKKDQNQSIEDEKAIETADPSAFIAVVARNVQRQYIRDYIREHNLQHVLIVTHNRQSARLLEKYLYRARIRSRVVHEKIDDETATSLFDRYNDGQFTAMILMHRVVEELAAKIQKCDAVIFLDFPTVYSEYAERLNFVQTNFKPQHFISISTENDRAWVQALLEEYPDLNLPIEEIDIKPPKKRDNKPKPKHDKAQTVEAENISETPDATAVEETSPQESENEKEDNPRDRRNNRRNQGRQNRNDQRNERNNDRRDNKPRNNRRRQEQAANSSQNEGNQEFGDSQSDFFSANQDEIVNHNRLPFEAGSFEANIARENRRRGRDAFNTPGGIGQSTNGNFLQNITQGFNQNGNSNSQPQNRRSNSSNNNNNNRNRPRKNNRKK</sequence>
<dbReference type="RefSeq" id="WP_242152717.1">
    <property type="nucleotide sequence ID" value="NZ_CP093379.1"/>
</dbReference>
<accession>A0ABY3X3A2</accession>
<dbReference type="Proteomes" id="UP000829542">
    <property type="component" value="Chromosome"/>
</dbReference>
<protein>
    <submittedName>
        <fullName evidence="2">Uncharacterized protein</fullName>
    </submittedName>
</protein>
<feature type="compositionally biased region" description="Basic and acidic residues" evidence="1">
    <location>
        <begin position="481"/>
        <end position="506"/>
    </location>
</feature>
<feature type="compositionally biased region" description="Polar residues" evidence="1">
    <location>
        <begin position="507"/>
        <end position="525"/>
    </location>
</feature>
<feature type="compositionally biased region" description="Polar residues" evidence="1">
    <location>
        <begin position="572"/>
        <end position="586"/>
    </location>
</feature>
<feature type="region of interest" description="Disordered" evidence="1">
    <location>
        <begin position="416"/>
        <end position="525"/>
    </location>
</feature>
<feature type="compositionally biased region" description="Basic and acidic residues" evidence="1">
    <location>
        <begin position="187"/>
        <end position="249"/>
    </location>
</feature>
<feature type="compositionally biased region" description="Polar residues" evidence="1">
    <location>
        <begin position="442"/>
        <end position="458"/>
    </location>
</feature>
<dbReference type="SUPFAM" id="SSF52540">
    <property type="entry name" value="P-loop containing nucleoside triphosphate hydrolases"/>
    <property type="match status" value="1"/>
</dbReference>
<proteinExistence type="predicted"/>
<feature type="region of interest" description="Disordered" evidence="1">
    <location>
        <begin position="554"/>
        <end position="621"/>
    </location>
</feature>
<evidence type="ECO:0000313" key="3">
    <source>
        <dbReference type="Proteomes" id="UP000829542"/>
    </source>
</evidence>
<evidence type="ECO:0000256" key="1">
    <source>
        <dbReference type="SAM" id="MobiDB-lite"/>
    </source>
</evidence>
<feature type="region of interest" description="Disordered" evidence="1">
    <location>
        <begin position="183"/>
        <end position="249"/>
    </location>
</feature>
<reference evidence="2 3" key="1">
    <citation type="submission" date="2022-03" db="EMBL/GenBank/DDBJ databases">
        <title>Ignatzschineria rhizosphaerae HR5S32.</title>
        <authorList>
            <person name="Sun J.Q."/>
            <person name="Feng J.Y."/>
        </authorList>
    </citation>
    <scope>NUCLEOTIDE SEQUENCE [LARGE SCALE GENOMIC DNA]</scope>
    <source>
        <strain evidence="2 3">HR5S32</strain>
    </source>
</reference>